<evidence type="ECO:0000256" key="2">
    <source>
        <dbReference type="ARBA" id="ARBA00022737"/>
    </source>
</evidence>
<dbReference type="GO" id="GO:0008270">
    <property type="term" value="F:zinc ion binding"/>
    <property type="evidence" value="ECO:0007669"/>
    <property type="project" value="UniProtKB-KW"/>
</dbReference>
<reference evidence="8 9" key="1">
    <citation type="journal article" date="2021" name="Nat. Commun.">
        <title>Genetic determinants of endophytism in the Arabidopsis root mycobiome.</title>
        <authorList>
            <person name="Mesny F."/>
            <person name="Miyauchi S."/>
            <person name="Thiergart T."/>
            <person name="Pickel B."/>
            <person name="Atanasova L."/>
            <person name="Karlsson M."/>
            <person name="Huettel B."/>
            <person name="Barry K.W."/>
            <person name="Haridas S."/>
            <person name="Chen C."/>
            <person name="Bauer D."/>
            <person name="Andreopoulos W."/>
            <person name="Pangilinan J."/>
            <person name="LaButti K."/>
            <person name="Riley R."/>
            <person name="Lipzen A."/>
            <person name="Clum A."/>
            <person name="Drula E."/>
            <person name="Henrissat B."/>
            <person name="Kohler A."/>
            <person name="Grigoriev I.V."/>
            <person name="Martin F.M."/>
            <person name="Hacquard S."/>
        </authorList>
    </citation>
    <scope>NUCLEOTIDE SEQUENCE [LARGE SCALE GENOMIC DNA]</scope>
    <source>
        <strain evidence="8 9">MPI-CAGE-CH-0241</strain>
    </source>
</reference>
<evidence type="ECO:0000256" key="5">
    <source>
        <dbReference type="PROSITE-ProRule" id="PRU00042"/>
    </source>
</evidence>
<name>A0A9P8WA58_9HYPO</name>
<dbReference type="PANTHER" id="PTHR23235:SF120">
    <property type="entry name" value="KRUPPEL-LIKE FACTOR 15"/>
    <property type="match status" value="1"/>
</dbReference>
<dbReference type="PANTHER" id="PTHR23235">
    <property type="entry name" value="KRUEPPEL-LIKE TRANSCRIPTION FACTOR"/>
    <property type="match status" value="1"/>
</dbReference>
<dbReference type="SUPFAM" id="SSF57667">
    <property type="entry name" value="beta-beta-alpha zinc fingers"/>
    <property type="match status" value="2"/>
</dbReference>
<dbReference type="AlphaFoldDB" id="A0A9P8WA58"/>
<keyword evidence="4" id="KW-0862">Zinc</keyword>
<feature type="compositionally biased region" description="Basic residues" evidence="6">
    <location>
        <begin position="436"/>
        <end position="449"/>
    </location>
</feature>
<feature type="domain" description="C2H2-type" evidence="7">
    <location>
        <begin position="223"/>
        <end position="252"/>
    </location>
</feature>
<keyword evidence="3 5" id="KW-0863">Zinc-finger</keyword>
<dbReference type="FunFam" id="3.30.160.60:FF:002157">
    <property type="entry name" value="Transcription factor"/>
    <property type="match status" value="1"/>
</dbReference>
<evidence type="ECO:0000313" key="9">
    <source>
        <dbReference type="Proteomes" id="UP000777438"/>
    </source>
</evidence>
<evidence type="ECO:0000256" key="1">
    <source>
        <dbReference type="ARBA" id="ARBA00022723"/>
    </source>
</evidence>
<dbReference type="OrthoDB" id="427030at2759"/>
<organism evidence="8 9">
    <name type="scientific">Thelonectria olida</name>
    <dbReference type="NCBI Taxonomy" id="1576542"/>
    <lineage>
        <taxon>Eukaryota</taxon>
        <taxon>Fungi</taxon>
        <taxon>Dikarya</taxon>
        <taxon>Ascomycota</taxon>
        <taxon>Pezizomycotina</taxon>
        <taxon>Sordariomycetes</taxon>
        <taxon>Hypocreomycetidae</taxon>
        <taxon>Hypocreales</taxon>
        <taxon>Nectriaceae</taxon>
        <taxon>Thelonectria</taxon>
    </lineage>
</organism>
<dbReference type="GO" id="GO:0000981">
    <property type="term" value="F:DNA-binding transcription factor activity, RNA polymerase II-specific"/>
    <property type="evidence" value="ECO:0007669"/>
    <property type="project" value="UniProtKB-ARBA"/>
</dbReference>
<dbReference type="InterPro" id="IPR036236">
    <property type="entry name" value="Znf_C2H2_sf"/>
</dbReference>
<proteinExistence type="predicted"/>
<keyword evidence="2" id="KW-0677">Repeat</keyword>
<feature type="domain" description="C2H2-type" evidence="7">
    <location>
        <begin position="283"/>
        <end position="310"/>
    </location>
</feature>
<dbReference type="PROSITE" id="PS00028">
    <property type="entry name" value="ZINC_FINGER_C2H2_1"/>
    <property type="match status" value="4"/>
</dbReference>
<sequence>MALTAQSSAPPNWGRWSQQMTGDYSMMESPAMMPFDNRTTSSPPIQRPLMAPYLVTNSYNSGPLNSIASPHYQAPNPYPFGAYHGPPTPPHQSPHFKAEYHDRRVMGTDTENGRTLPFPRDMKHPYGEQAPSPARSESQASIARSTSNPNLNSKTITSNETINPGLQVNFETEVDELMKAIQQKEGKETTENVQHPLTPSSEACSEHSTPAPVDGKIPHRKRYTCDGPNCRKTFSQKTHLEIHRRTHTGDKPYHCDFPGCKLTFSQLGNLKTHVRRHTGERPFSCEQCGRRFAQRGNVRAHEQTHQGLKPFVCKLDDCNKTFSQLGNMKTHQNNFHKQTLKSLTSRFAHMLNSGEEIPEVDRDLFEYFATHYKNSNKGIKGRGKARTVAERKAKAKPTPGSKSKATSNSPATAPAPAVTPQYPLPQIPPPQQAHPHQQHQQHQQHHHGVSHPGSLAAYSMSRNHPNMMNNMQRGHHAGGYEMFEMDGEHHSVQSSNGGGLMYDNEHARDMGFERMY</sequence>
<dbReference type="Proteomes" id="UP000777438">
    <property type="component" value="Unassembled WGS sequence"/>
</dbReference>
<dbReference type="FunFam" id="3.30.160.60:FF:000125">
    <property type="entry name" value="Putative zinc finger protein 143"/>
    <property type="match status" value="1"/>
</dbReference>
<protein>
    <recommendedName>
        <fullName evidence="7">C2H2-type domain-containing protein</fullName>
    </recommendedName>
</protein>
<evidence type="ECO:0000313" key="8">
    <source>
        <dbReference type="EMBL" id="KAH6892232.1"/>
    </source>
</evidence>
<feature type="compositionally biased region" description="Polar residues" evidence="6">
    <location>
        <begin position="460"/>
        <end position="472"/>
    </location>
</feature>
<keyword evidence="9" id="KW-1185">Reference proteome</keyword>
<dbReference type="FunFam" id="3.30.160.60:FF:000072">
    <property type="entry name" value="zinc finger protein 143 isoform X1"/>
    <property type="match status" value="1"/>
</dbReference>
<dbReference type="InterPro" id="IPR013087">
    <property type="entry name" value="Znf_C2H2_type"/>
</dbReference>
<keyword evidence="1" id="KW-0479">Metal-binding</keyword>
<dbReference type="FunFam" id="3.30.160.60:FF:000110">
    <property type="entry name" value="Zinc finger protein-like"/>
    <property type="match status" value="1"/>
</dbReference>
<feature type="compositionally biased region" description="Polar residues" evidence="6">
    <location>
        <begin position="135"/>
        <end position="164"/>
    </location>
</feature>
<dbReference type="PROSITE" id="PS50157">
    <property type="entry name" value="ZINC_FINGER_C2H2_2"/>
    <property type="match status" value="4"/>
</dbReference>
<accession>A0A9P8WA58</accession>
<feature type="region of interest" description="Disordered" evidence="6">
    <location>
        <begin position="105"/>
        <end position="164"/>
    </location>
</feature>
<dbReference type="EMBL" id="JAGPYM010000007">
    <property type="protein sequence ID" value="KAH6892232.1"/>
    <property type="molecule type" value="Genomic_DNA"/>
</dbReference>
<feature type="domain" description="C2H2-type" evidence="7">
    <location>
        <begin position="311"/>
        <end position="336"/>
    </location>
</feature>
<feature type="compositionally biased region" description="Polar residues" evidence="6">
    <location>
        <begin position="191"/>
        <end position="208"/>
    </location>
</feature>
<feature type="region of interest" description="Disordered" evidence="6">
    <location>
        <begin position="1"/>
        <end position="21"/>
    </location>
</feature>
<dbReference type="Gene3D" id="3.30.160.60">
    <property type="entry name" value="Classic Zinc Finger"/>
    <property type="match status" value="4"/>
</dbReference>
<evidence type="ECO:0000256" key="6">
    <source>
        <dbReference type="SAM" id="MobiDB-lite"/>
    </source>
</evidence>
<feature type="domain" description="C2H2-type" evidence="7">
    <location>
        <begin position="253"/>
        <end position="282"/>
    </location>
</feature>
<dbReference type="GO" id="GO:0000978">
    <property type="term" value="F:RNA polymerase II cis-regulatory region sequence-specific DNA binding"/>
    <property type="evidence" value="ECO:0007669"/>
    <property type="project" value="UniProtKB-ARBA"/>
</dbReference>
<evidence type="ECO:0000259" key="7">
    <source>
        <dbReference type="PROSITE" id="PS50157"/>
    </source>
</evidence>
<dbReference type="Pfam" id="PF00096">
    <property type="entry name" value="zf-C2H2"/>
    <property type="match status" value="4"/>
</dbReference>
<gene>
    <name evidence="8" type="ORF">B0T10DRAFT_290438</name>
</gene>
<evidence type="ECO:0000256" key="4">
    <source>
        <dbReference type="ARBA" id="ARBA00022833"/>
    </source>
</evidence>
<dbReference type="SMART" id="SM00355">
    <property type="entry name" value="ZnF_C2H2"/>
    <property type="match status" value="4"/>
</dbReference>
<comment type="caution">
    <text evidence="8">The sequence shown here is derived from an EMBL/GenBank/DDBJ whole genome shotgun (WGS) entry which is preliminary data.</text>
</comment>
<feature type="region of interest" description="Disordered" evidence="6">
    <location>
        <begin position="375"/>
        <end position="474"/>
    </location>
</feature>
<feature type="compositionally biased region" description="Low complexity" evidence="6">
    <location>
        <begin position="401"/>
        <end position="421"/>
    </location>
</feature>
<feature type="compositionally biased region" description="Pro residues" evidence="6">
    <location>
        <begin position="422"/>
        <end position="432"/>
    </location>
</feature>
<feature type="region of interest" description="Disordered" evidence="6">
    <location>
        <begin position="184"/>
        <end position="220"/>
    </location>
</feature>
<evidence type="ECO:0000256" key="3">
    <source>
        <dbReference type="ARBA" id="ARBA00022771"/>
    </source>
</evidence>